<accession>A0A9J6BCT9</accession>
<feature type="domain" description="C2H2-type" evidence="6">
    <location>
        <begin position="227"/>
        <end position="254"/>
    </location>
</feature>
<dbReference type="GO" id="GO:0043565">
    <property type="term" value="F:sequence-specific DNA binding"/>
    <property type="evidence" value="ECO:0007669"/>
    <property type="project" value="TreeGrafter"/>
</dbReference>
<gene>
    <name evidence="7" type="ORF">PVAND_015366</name>
</gene>
<keyword evidence="3 5" id="KW-0863">Zinc-finger</keyword>
<dbReference type="PROSITE" id="PS00028">
    <property type="entry name" value="ZINC_FINGER_C2H2_1"/>
    <property type="match status" value="5"/>
</dbReference>
<evidence type="ECO:0000256" key="4">
    <source>
        <dbReference type="ARBA" id="ARBA00022833"/>
    </source>
</evidence>
<proteinExistence type="predicted"/>
<dbReference type="Gene3D" id="3.30.160.60">
    <property type="entry name" value="Classic Zinc Finger"/>
    <property type="match status" value="4"/>
</dbReference>
<dbReference type="InterPro" id="IPR036236">
    <property type="entry name" value="Znf_C2H2_sf"/>
</dbReference>
<dbReference type="FunFam" id="3.30.160.60:FF:000264">
    <property type="entry name" value="Zinc finger protein 236"/>
    <property type="match status" value="1"/>
</dbReference>
<dbReference type="PANTHER" id="PTHR24408:SF58">
    <property type="entry name" value="TRANSCRIPTION FACTOR (TFIIIA), PUTATIVE (AFU_ORTHOLOGUE AFUA_1G05150)-RELATED"/>
    <property type="match status" value="1"/>
</dbReference>
<dbReference type="InterPro" id="IPR013087">
    <property type="entry name" value="Znf_C2H2_type"/>
</dbReference>
<keyword evidence="2" id="KW-0677">Repeat</keyword>
<dbReference type="SUPFAM" id="SSF57667">
    <property type="entry name" value="beta-beta-alpha zinc fingers"/>
    <property type="match status" value="2"/>
</dbReference>
<reference evidence="7" key="1">
    <citation type="submission" date="2021-03" db="EMBL/GenBank/DDBJ databases">
        <title>Chromosome level genome of the anhydrobiotic midge Polypedilum vanderplanki.</title>
        <authorList>
            <person name="Yoshida Y."/>
            <person name="Kikawada T."/>
            <person name="Gusev O."/>
        </authorList>
    </citation>
    <scope>NUCLEOTIDE SEQUENCE</scope>
    <source>
        <strain evidence="7">NIAS01</strain>
        <tissue evidence="7">Whole body or cell culture</tissue>
    </source>
</reference>
<feature type="domain" description="C2H2-type" evidence="6">
    <location>
        <begin position="255"/>
        <end position="282"/>
    </location>
</feature>
<keyword evidence="4" id="KW-0862">Zinc</keyword>
<dbReference type="Pfam" id="PF00096">
    <property type="entry name" value="zf-C2H2"/>
    <property type="match status" value="4"/>
</dbReference>
<evidence type="ECO:0000259" key="6">
    <source>
        <dbReference type="PROSITE" id="PS50157"/>
    </source>
</evidence>
<comment type="caution">
    <text evidence="7">The sequence shown here is derived from an EMBL/GenBank/DDBJ whole genome shotgun (WGS) entry which is preliminary data.</text>
</comment>
<dbReference type="AlphaFoldDB" id="A0A9J6BCT9"/>
<dbReference type="PANTHER" id="PTHR24408">
    <property type="entry name" value="ZINC FINGER PROTEIN"/>
    <property type="match status" value="1"/>
</dbReference>
<evidence type="ECO:0000256" key="1">
    <source>
        <dbReference type="ARBA" id="ARBA00022723"/>
    </source>
</evidence>
<dbReference type="GO" id="GO:0000981">
    <property type="term" value="F:DNA-binding transcription factor activity, RNA polymerase II-specific"/>
    <property type="evidence" value="ECO:0007669"/>
    <property type="project" value="TreeGrafter"/>
</dbReference>
<evidence type="ECO:0000313" key="7">
    <source>
        <dbReference type="EMBL" id="KAG5667384.1"/>
    </source>
</evidence>
<feature type="domain" description="C2H2-type" evidence="6">
    <location>
        <begin position="283"/>
        <end position="310"/>
    </location>
</feature>
<name>A0A9J6BCT9_POLVA</name>
<evidence type="ECO:0000313" key="8">
    <source>
        <dbReference type="Proteomes" id="UP001107558"/>
    </source>
</evidence>
<dbReference type="GO" id="GO:0008270">
    <property type="term" value="F:zinc ion binding"/>
    <property type="evidence" value="ECO:0007669"/>
    <property type="project" value="UniProtKB-KW"/>
</dbReference>
<dbReference type="GO" id="GO:0005634">
    <property type="term" value="C:nucleus"/>
    <property type="evidence" value="ECO:0007669"/>
    <property type="project" value="TreeGrafter"/>
</dbReference>
<dbReference type="GO" id="GO:0032502">
    <property type="term" value="P:developmental process"/>
    <property type="evidence" value="ECO:0007669"/>
    <property type="project" value="UniProtKB-ARBA"/>
</dbReference>
<evidence type="ECO:0000256" key="3">
    <source>
        <dbReference type="ARBA" id="ARBA00022771"/>
    </source>
</evidence>
<evidence type="ECO:0000256" key="2">
    <source>
        <dbReference type="ARBA" id="ARBA00022737"/>
    </source>
</evidence>
<keyword evidence="1" id="KW-0479">Metal-binding</keyword>
<dbReference type="FunFam" id="3.30.160.60:FF:000202">
    <property type="entry name" value="Zinc finger protein 574"/>
    <property type="match status" value="1"/>
</dbReference>
<feature type="domain" description="C2H2-type" evidence="6">
    <location>
        <begin position="311"/>
        <end position="338"/>
    </location>
</feature>
<evidence type="ECO:0000256" key="5">
    <source>
        <dbReference type="PROSITE-ProRule" id="PRU00042"/>
    </source>
</evidence>
<dbReference type="OrthoDB" id="6077919at2759"/>
<sequence>MDSDVIIQDHNCFVCGNELSINSRSVLDSTSYSEKPIYKFIESFVGLKFNIQQTTKAAICTNCLEEFDEYERICRRAAKIQDHISEVFTATQQKLKEPDGSIKCSTCFALFATKDEMDDHDCIVDETEDCIEFIAEEIEEFDNEGSSAKKKSKNEHISEYVCGTCNKAFEKKKDYSQHVKLAHLPDGAQVFTCELGCDDLQDNIFPTELELKFHYVIKHPTEPGQPLQCPGCVKTFSNKALLSRHFGLHLQDKPLVCELCGKRYYHSSSFHMHMVAHKGIKSHVCKECGRSFISTSHLNRHLKTHTGVKNYECNECGTKFAQRYNLRAHMNIHYGITRKKKPKQPVNVDYGDL</sequence>
<keyword evidence="8" id="KW-1185">Reference proteome</keyword>
<feature type="domain" description="C2H2-type" evidence="6">
    <location>
        <begin position="160"/>
        <end position="188"/>
    </location>
</feature>
<dbReference type="PROSITE" id="PS50157">
    <property type="entry name" value="ZINC_FINGER_C2H2_2"/>
    <property type="match status" value="5"/>
</dbReference>
<organism evidence="7 8">
    <name type="scientific">Polypedilum vanderplanki</name>
    <name type="common">Sleeping chironomid midge</name>
    <dbReference type="NCBI Taxonomy" id="319348"/>
    <lineage>
        <taxon>Eukaryota</taxon>
        <taxon>Metazoa</taxon>
        <taxon>Ecdysozoa</taxon>
        <taxon>Arthropoda</taxon>
        <taxon>Hexapoda</taxon>
        <taxon>Insecta</taxon>
        <taxon>Pterygota</taxon>
        <taxon>Neoptera</taxon>
        <taxon>Endopterygota</taxon>
        <taxon>Diptera</taxon>
        <taxon>Nematocera</taxon>
        <taxon>Chironomoidea</taxon>
        <taxon>Chironomidae</taxon>
        <taxon>Chironominae</taxon>
        <taxon>Polypedilum</taxon>
        <taxon>Polypedilum</taxon>
    </lineage>
</organism>
<dbReference type="Proteomes" id="UP001107558">
    <property type="component" value="Chromosome 4"/>
</dbReference>
<dbReference type="SMART" id="SM00355">
    <property type="entry name" value="ZnF_C2H2"/>
    <property type="match status" value="6"/>
</dbReference>
<dbReference type="EMBL" id="JADBJN010000004">
    <property type="protein sequence ID" value="KAG5667384.1"/>
    <property type="molecule type" value="Genomic_DNA"/>
</dbReference>
<protein>
    <recommendedName>
        <fullName evidence="6">C2H2-type domain-containing protein</fullName>
    </recommendedName>
</protein>